<gene>
    <name evidence="1" type="ORF">RhiirA4_482352</name>
</gene>
<dbReference type="AlphaFoldDB" id="A0A2I1HKZ4"/>
<comment type="caution">
    <text evidence="1">The sequence shown here is derived from an EMBL/GenBank/DDBJ whole genome shotgun (WGS) entry which is preliminary data.</text>
</comment>
<name>A0A2I1HKZ4_9GLOM</name>
<protein>
    <submittedName>
        <fullName evidence="1">Uncharacterized protein</fullName>
    </submittedName>
</protein>
<accession>A0A2I1HKZ4</accession>
<evidence type="ECO:0000313" key="2">
    <source>
        <dbReference type="Proteomes" id="UP000234323"/>
    </source>
</evidence>
<organism evidence="1 2">
    <name type="scientific">Rhizophagus irregularis</name>
    <dbReference type="NCBI Taxonomy" id="588596"/>
    <lineage>
        <taxon>Eukaryota</taxon>
        <taxon>Fungi</taxon>
        <taxon>Fungi incertae sedis</taxon>
        <taxon>Mucoromycota</taxon>
        <taxon>Glomeromycotina</taxon>
        <taxon>Glomeromycetes</taxon>
        <taxon>Glomerales</taxon>
        <taxon>Glomeraceae</taxon>
        <taxon>Rhizophagus</taxon>
    </lineage>
</organism>
<keyword evidence="2" id="KW-1185">Reference proteome</keyword>
<reference evidence="1 2" key="1">
    <citation type="submission" date="2015-10" db="EMBL/GenBank/DDBJ databases">
        <title>Genome analyses suggest a sexual origin of heterokaryosis in a supposedly ancient asexual fungus.</title>
        <authorList>
            <person name="Ropars J."/>
            <person name="Sedzielewska K."/>
            <person name="Noel J."/>
            <person name="Charron P."/>
            <person name="Farinelli L."/>
            <person name="Marton T."/>
            <person name="Kruger M."/>
            <person name="Pelin A."/>
            <person name="Brachmann A."/>
            <person name="Corradi N."/>
        </authorList>
    </citation>
    <scope>NUCLEOTIDE SEQUENCE [LARGE SCALE GENOMIC DNA]</scope>
    <source>
        <strain evidence="1 2">A4</strain>
    </source>
</reference>
<dbReference type="Proteomes" id="UP000234323">
    <property type="component" value="Unassembled WGS sequence"/>
</dbReference>
<sequence>MRYRDISNQVDLTSEINFSFTRSPISKVPAFPVAPFEGSRLSGRQFRRFPPFRSLISISKVPGFEYWTKLLRTKSVLRLGGSWTEFRGPGHHFEGPGHHFEDSGVLKVSYLNDPGLLKVLSGSRFGIGTPEIMKT</sequence>
<dbReference type="EMBL" id="LLXI01003614">
    <property type="protein sequence ID" value="PKY59539.1"/>
    <property type="molecule type" value="Genomic_DNA"/>
</dbReference>
<evidence type="ECO:0000313" key="1">
    <source>
        <dbReference type="EMBL" id="PKY59539.1"/>
    </source>
</evidence>
<proteinExistence type="predicted"/>